<dbReference type="AlphaFoldDB" id="A0A8S0RCY1"/>
<proteinExistence type="predicted"/>
<dbReference type="Proteomes" id="UP000594638">
    <property type="component" value="Unassembled WGS sequence"/>
</dbReference>
<evidence type="ECO:0000256" key="1">
    <source>
        <dbReference type="SAM" id="MobiDB-lite"/>
    </source>
</evidence>
<comment type="caution">
    <text evidence="2">The sequence shown here is derived from an EMBL/GenBank/DDBJ whole genome shotgun (WGS) entry which is preliminary data.</text>
</comment>
<keyword evidence="3" id="KW-1185">Reference proteome</keyword>
<sequence>MGCARTSQISRHTFRAEGPFSPTVSHQIKHGRLIMTHHRLRTSCSAGRRTTAFNHEACGQLYSLLAYIYRSGASVFASPVLRVLFVRPWRVRRTSPAASRRDTTCCRQAGALQAGGPCGVQAGRCQPLAGRTANKAPSRTPGRTRDRRLDSDLTGPAGREGGPARGQRGTARDRGQHEETLIRINQLLGRLPGERLPGTSRGVAAVVIGEVLGKGQERPAGRASFSCFSFSPLLSLRLVTAPDPSRLAADVMRHKAGAAVSPPGWISLTPGAITSQMKVGCEFMSSPDLSNAGHLVASQL</sequence>
<accession>A0A8S0RCY1</accession>
<evidence type="ECO:0000313" key="2">
    <source>
        <dbReference type="EMBL" id="CAA2976652.1"/>
    </source>
</evidence>
<organism evidence="2 3">
    <name type="scientific">Olea europaea subsp. europaea</name>
    <dbReference type="NCBI Taxonomy" id="158383"/>
    <lineage>
        <taxon>Eukaryota</taxon>
        <taxon>Viridiplantae</taxon>
        <taxon>Streptophyta</taxon>
        <taxon>Embryophyta</taxon>
        <taxon>Tracheophyta</taxon>
        <taxon>Spermatophyta</taxon>
        <taxon>Magnoliopsida</taxon>
        <taxon>eudicotyledons</taxon>
        <taxon>Gunneridae</taxon>
        <taxon>Pentapetalae</taxon>
        <taxon>asterids</taxon>
        <taxon>lamiids</taxon>
        <taxon>Lamiales</taxon>
        <taxon>Oleaceae</taxon>
        <taxon>Oleeae</taxon>
        <taxon>Olea</taxon>
    </lineage>
</organism>
<name>A0A8S0RCY1_OLEEU</name>
<feature type="compositionally biased region" description="Basic and acidic residues" evidence="1">
    <location>
        <begin position="170"/>
        <end position="179"/>
    </location>
</feature>
<evidence type="ECO:0000313" key="3">
    <source>
        <dbReference type="Proteomes" id="UP000594638"/>
    </source>
</evidence>
<protein>
    <submittedName>
        <fullName evidence="2">Uncharacterized protein</fullName>
    </submittedName>
</protein>
<feature type="region of interest" description="Disordered" evidence="1">
    <location>
        <begin position="129"/>
        <end position="179"/>
    </location>
</feature>
<gene>
    <name evidence="2" type="ORF">OLEA9_A005835</name>
</gene>
<reference evidence="2 3" key="1">
    <citation type="submission" date="2019-12" db="EMBL/GenBank/DDBJ databases">
        <authorList>
            <person name="Alioto T."/>
            <person name="Alioto T."/>
            <person name="Gomez Garrido J."/>
        </authorList>
    </citation>
    <scope>NUCLEOTIDE SEQUENCE [LARGE SCALE GENOMIC DNA]</scope>
</reference>
<dbReference type="EMBL" id="CACTIH010002499">
    <property type="protein sequence ID" value="CAA2976652.1"/>
    <property type="molecule type" value="Genomic_DNA"/>
</dbReference>
<dbReference type="Gramene" id="OE9A005835T1">
    <property type="protein sequence ID" value="OE9A005835C1"/>
    <property type="gene ID" value="OE9A005835"/>
</dbReference>